<dbReference type="EMBL" id="CAJNNW010027267">
    <property type="protein sequence ID" value="CAE8690493.1"/>
    <property type="molecule type" value="Genomic_DNA"/>
</dbReference>
<proteinExistence type="predicted"/>
<comment type="caution">
    <text evidence="1">The sequence shown here is derived from an EMBL/GenBank/DDBJ whole genome shotgun (WGS) entry which is preliminary data.</text>
</comment>
<evidence type="ECO:0000313" key="1">
    <source>
        <dbReference type="EMBL" id="CAE8690493.1"/>
    </source>
</evidence>
<sequence>MASGSSTFGLDTLLAGANETLTLATLRVAAKSCICEQRSNKLVAMEQMLQLGGVPGRNIYDMLLGLAQVHFGLEGPISQMAPTLPAWTALLTELKSEMPTMSRHCAPAAALLSLLVAEVPLTAVLYQGGTCASLVTAVSDSAEWADAKQQYVRRDGPARLAVKAAVTAASALAQRSRPSQAVQRQASLHRWLEVLSVGQAYIEGVDLISHRPPMIFVCALVSIDQWGRRCNSMVLLQPSLPAGSIPVIWACKRPFVGKEMEVEGRGNAQLHACINGISSYARFSSSSFWHFARGYLFEVFAALVQRFGSRKLGFVNIALGDLTYRCDVRHDFVEFFQAFSNGPPTVDPGCSMSRLLGHPVLGVRSSPSHQVAAASACALRSVLHSVTLRHVYRNRPKELRRQIQGRQDTLLLIRRKQTDLSHREPFNAAAVRAAAAKLCVKARLACLLGVYLEDWSWRQQLSTFLGSKALVGSHGSGLGAAALWLPPGAAVLELAPPSCWWCEFAMSVTRPNCSLRSTRHLRPGPKAWRQDSRLTWILSTTADTPPAVLADQGENPAATNFGCASASPADVVSVFERRREERRSVGLRAFRALEAVLSCRSPTARAPTCGAVALRRWARAEQRRGRPKVLLDACAGSAVQVYEASQASHFLDQ</sequence>
<dbReference type="Proteomes" id="UP000626109">
    <property type="component" value="Unassembled WGS sequence"/>
</dbReference>
<gene>
    <name evidence="1" type="ORF">PGLA2088_LOCUS26980</name>
</gene>
<evidence type="ECO:0000313" key="2">
    <source>
        <dbReference type="Proteomes" id="UP000626109"/>
    </source>
</evidence>
<organism evidence="1 2">
    <name type="scientific">Polarella glacialis</name>
    <name type="common">Dinoflagellate</name>
    <dbReference type="NCBI Taxonomy" id="89957"/>
    <lineage>
        <taxon>Eukaryota</taxon>
        <taxon>Sar</taxon>
        <taxon>Alveolata</taxon>
        <taxon>Dinophyceae</taxon>
        <taxon>Suessiales</taxon>
        <taxon>Suessiaceae</taxon>
        <taxon>Polarella</taxon>
    </lineage>
</organism>
<protein>
    <submittedName>
        <fullName evidence="1">Uncharacterized protein</fullName>
    </submittedName>
</protein>
<name>A0A813JWB3_POLGL</name>
<reference evidence="1" key="1">
    <citation type="submission" date="2021-02" db="EMBL/GenBank/DDBJ databases">
        <authorList>
            <person name="Dougan E. K."/>
            <person name="Rhodes N."/>
            <person name="Thang M."/>
            <person name="Chan C."/>
        </authorList>
    </citation>
    <scope>NUCLEOTIDE SEQUENCE</scope>
</reference>
<accession>A0A813JWB3</accession>
<dbReference type="AlphaFoldDB" id="A0A813JWB3"/>